<evidence type="ECO:0000256" key="3">
    <source>
        <dbReference type="ARBA" id="ARBA00022840"/>
    </source>
</evidence>
<evidence type="ECO:0000259" key="10">
    <source>
        <dbReference type="PROSITE" id="PS50151"/>
    </source>
</evidence>
<evidence type="ECO:0000256" key="9">
    <source>
        <dbReference type="SAM" id="MobiDB-lite"/>
    </source>
</evidence>
<evidence type="ECO:0000256" key="8">
    <source>
        <dbReference type="SAM" id="Coils"/>
    </source>
</evidence>
<dbReference type="InterPro" id="IPR028299">
    <property type="entry name" value="ClpA/B_CS2"/>
</dbReference>
<keyword evidence="1 6" id="KW-0677">Repeat</keyword>
<dbReference type="InterPro" id="IPR036628">
    <property type="entry name" value="Clp_N_dom_sf"/>
</dbReference>
<name>A0A1T4JQ74_9LACT</name>
<evidence type="ECO:0000256" key="4">
    <source>
        <dbReference type="ARBA" id="ARBA00023186"/>
    </source>
</evidence>
<dbReference type="InterPro" id="IPR001270">
    <property type="entry name" value="ClpA/B"/>
</dbReference>
<reference evidence="13" key="1">
    <citation type="submission" date="2017-02" db="EMBL/GenBank/DDBJ databases">
        <authorList>
            <person name="Varghese N."/>
            <person name="Submissions S."/>
        </authorList>
    </citation>
    <scope>NUCLEOTIDE SEQUENCE [LARGE SCALE GENOMIC DNA]</scope>
    <source>
        <strain evidence="13">DSM 15739</strain>
    </source>
</reference>
<feature type="domain" description="Clp R" evidence="11">
    <location>
        <begin position="2"/>
        <end position="147"/>
    </location>
</feature>
<dbReference type="SMART" id="SM00382">
    <property type="entry name" value="AAA"/>
    <property type="match status" value="2"/>
</dbReference>
<dbReference type="Gene3D" id="1.10.8.60">
    <property type="match status" value="2"/>
</dbReference>
<keyword evidence="8" id="KW-0175">Coiled coil</keyword>
<dbReference type="GO" id="GO:0016887">
    <property type="term" value="F:ATP hydrolysis activity"/>
    <property type="evidence" value="ECO:0007669"/>
    <property type="project" value="InterPro"/>
</dbReference>
<dbReference type="Gene3D" id="1.10.1780.10">
    <property type="entry name" value="Clp, N-terminal domain"/>
    <property type="match status" value="1"/>
</dbReference>
<dbReference type="InterPro" id="IPR018368">
    <property type="entry name" value="ClpA/B_CS1"/>
</dbReference>
<dbReference type="PANTHER" id="PTHR11638">
    <property type="entry name" value="ATP-DEPENDENT CLP PROTEASE"/>
    <property type="match status" value="1"/>
</dbReference>
<dbReference type="SUPFAM" id="SSF81923">
    <property type="entry name" value="Double Clp-N motif"/>
    <property type="match status" value="1"/>
</dbReference>
<dbReference type="CDD" id="cd00009">
    <property type="entry name" value="AAA"/>
    <property type="match status" value="1"/>
</dbReference>
<dbReference type="PROSITE" id="PS51903">
    <property type="entry name" value="CLP_R"/>
    <property type="match status" value="1"/>
</dbReference>
<accession>A0A1T4JQ74</accession>
<dbReference type="Gene3D" id="3.40.50.300">
    <property type="entry name" value="P-loop containing nucleotide triphosphate hydrolases"/>
    <property type="match status" value="2"/>
</dbReference>
<dbReference type="PROSITE" id="PS00871">
    <property type="entry name" value="CLPAB_2"/>
    <property type="match status" value="1"/>
</dbReference>
<dbReference type="InterPro" id="IPR019489">
    <property type="entry name" value="Clp_ATPase_C"/>
</dbReference>
<comment type="similarity">
    <text evidence="7">Belongs to the ClpA/ClpB family.</text>
</comment>
<dbReference type="PRINTS" id="PR00300">
    <property type="entry name" value="CLPPROTEASEA"/>
</dbReference>
<keyword evidence="12" id="KW-0645">Protease</keyword>
<dbReference type="RefSeq" id="WP_078755146.1">
    <property type="nucleotide sequence ID" value="NZ_FUWO01000002.1"/>
</dbReference>
<evidence type="ECO:0000313" key="13">
    <source>
        <dbReference type="Proteomes" id="UP000189941"/>
    </source>
</evidence>
<dbReference type="OrthoDB" id="9803641at2"/>
<evidence type="ECO:0000256" key="2">
    <source>
        <dbReference type="ARBA" id="ARBA00022741"/>
    </source>
</evidence>
<evidence type="ECO:0000256" key="5">
    <source>
        <dbReference type="ARBA" id="ARBA00025613"/>
    </source>
</evidence>
<dbReference type="PANTHER" id="PTHR11638:SF18">
    <property type="entry name" value="HEAT SHOCK PROTEIN 104"/>
    <property type="match status" value="1"/>
</dbReference>
<dbReference type="InterPro" id="IPR003959">
    <property type="entry name" value="ATPase_AAA_core"/>
</dbReference>
<dbReference type="Gene3D" id="4.10.860.10">
    <property type="entry name" value="UVR domain"/>
    <property type="match status" value="1"/>
</dbReference>
<dbReference type="SMART" id="SM01086">
    <property type="entry name" value="ClpB_D2-small"/>
    <property type="match status" value="1"/>
</dbReference>
<evidence type="ECO:0000256" key="7">
    <source>
        <dbReference type="RuleBase" id="RU004432"/>
    </source>
</evidence>
<dbReference type="InterPro" id="IPR001943">
    <property type="entry name" value="UVR_dom"/>
</dbReference>
<dbReference type="InterPro" id="IPR041546">
    <property type="entry name" value="ClpA/ClpB_AAA_lid"/>
</dbReference>
<dbReference type="FunFam" id="3.40.50.300:FF:000025">
    <property type="entry name" value="ATP-dependent Clp protease subunit"/>
    <property type="match status" value="1"/>
</dbReference>
<proteinExistence type="inferred from homology"/>
<dbReference type="AlphaFoldDB" id="A0A1T4JQ74"/>
<evidence type="ECO:0000256" key="6">
    <source>
        <dbReference type="PROSITE-ProRule" id="PRU01251"/>
    </source>
</evidence>
<dbReference type="InterPro" id="IPR027417">
    <property type="entry name" value="P-loop_NTPase"/>
</dbReference>
<dbReference type="Pfam" id="PF10431">
    <property type="entry name" value="ClpB_D2-small"/>
    <property type="match status" value="1"/>
</dbReference>
<gene>
    <name evidence="12" type="ORF">SAMN02746011_00288</name>
</gene>
<dbReference type="Pfam" id="PF02861">
    <property type="entry name" value="Clp_N"/>
    <property type="match status" value="1"/>
</dbReference>
<keyword evidence="12" id="KW-0378">Hydrolase</keyword>
<dbReference type="GO" id="GO:0008233">
    <property type="term" value="F:peptidase activity"/>
    <property type="evidence" value="ECO:0007669"/>
    <property type="project" value="UniProtKB-KW"/>
</dbReference>
<keyword evidence="4 7" id="KW-0143">Chaperone</keyword>
<feature type="region of interest" description="Disordered" evidence="9">
    <location>
        <begin position="148"/>
        <end position="184"/>
    </location>
</feature>
<dbReference type="InterPro" id="IPR050130">
    <property type="entry name" value="ClpA_ClpB"/>
</dbReference>
<dbReference type="GO" id="GO:0034605">
    <property type="term" value="P:cellular response to heat"/>
    <property type="evidence" value="ECO:0007669"/>
    <property type="project" value="TreeGrafter"/>
</dbReference>
<keyword evidence="3 7" id="KW-0067">ATP-binding</keyword>
<dbReference type="CDD" id="cd19499">
    <property type="entry name" value="RecA-like_ClpB_Hsp104-like"/>
    <property type="match status" value="1"/>
</dbReference>
<dbReference type="STRING" id="1121925.SAMN02746011_00288"/>
<keyword evidence="2 7" id="KW-0547">Nucleotide-binding</keyword>
<dbReference type="Pfam" id="PF00004">
    <property type="entry name" value="AAA"/>
    <property type="match status" value="1"/>
</dbReference>
<keyword evidence="13" id="KW-1185">Reference proteome</keyword>
<evidence type="ECO:0000256" key="1">
    <source>
        <dbReference type="ARBA" id="ARBA00022737"/>
    </source>
</evidence>
<dbReference type="Pfam" id="PF17871">
    <property type="entry name" value="AAA_lid_9"/>
    <property type="match status" value="1"/>
</dbReference>
<dbReference type="InterPro" id="IPR003593">
    <property type="entry name" value="AAA+_ATPase"/>
</dbReference>
<dbReference type="EMBL" id="FUWO01000002">
    <property type="protein sequence ID" value="SJZ32303.1"/>
    <property type="molecule type" value="Genomic_DNA"/>
</dbReference>
<dbReference type="GO" id="GO:0005737">
    <property type="term" value="C:cytoplasm"/>
    <property type="evidence" value="ECO:0007669"/>
    <property type="project" value="TreeGrafter"/>
</dbReference>
<dbReference type="FunFam" id="3.40.50.300:FF:000010">
    <property type="entry name" value="Chaperone clpB 1, putative"/>
    <property type="match status" value="1"/>
</dbReference>
<dbReference type="PROSITE" id="PS00870">
    <property type="entry name" value="CLPAB_1"/>
    <property type="match status" value="1"/>
</dbReference>
<dbReference type="GO" id="GO:0006508">
    <property type="term" value="P:proteolysis"/>
    <property type="evidence" value="ECO:0007669"/>
    <property type="project" value="UniProtKB-KW"/>
</dbReference>
<dbReference type="Proteomes" id="UP000189941">
    <property type="component" value="Unassembled WGS sequence"/>
</dbReference>
<sequence>MFEELFTESARQAMIYAAEQSYYMQHQAVGTEHILLGLSREETGIAGKALREHGATFNELILELEAIHGKFSQPRLNAERVIPYSPRAKKVIMNASNDAKRLGAPKVGTEHLLLGILKEEILATVLLRNVGVDFDELRKTIYELIGLASQDPTSGGNNRRRRNPRNNKEAQKTSKTPTLDSVSRDLTELARQNELDPVIGREKEVHRIVQIISRRTKNNPVLVGEPGVGKTAIAEGLAQRMIQGDVPQDIAKKSLIMLDMGALVAGTKYRGEFEERMKKIIEEISEDGNIILFIDELHTLIGAGGAEGAIDASNILKPALARGEIQVVGATTLDEYQKYIEKDAALERRFSKVQIDEPSQEESILIINGLKEKYEDHHKVEITDEAVDAAVKLSSRYMTARRLPDKAVDLIDEASARVRIDSAIMPNKVTTETIEHQLAEIGNKKEAAILNRDFEEAANLREKEVALEEQLAELDKAKEKANDDSTVSQLKVTAQDVAQVVALATGVPVQQMESSESKRLINLEAELHERVIGQDEAVKAVARAIRRARSGLKSPKRPIGSFLFLGPTGVGKTELAKTLATAIFGSEDSMIRVDMSEYMEKHSVSRLVGSPPGYVGYEEAGQLTEKIRQKPYSVILLDEVEKAHPDVFNILLQVFDDGHLTDGKGRKVDFRNTIIIMTSNLGATALRDEKSVGFGAVSVTQNHEAMESRIREELKRAFRPEFLNRIDETVVFHSLSKENIREIVKLHTAEIVKRLEELEIEARVTDTAVDIIAEAGFDPDYGARPIRRAIQKQIEDELSELLLSGTIALGDKITIGGRSGSININNRSKEKSK</sequence>
<dbReference type="SUPFAM" id="SSF52540">
    <property type="entry name" value="P-loop containing nucleoside triphosphate hydrolases"/>
    <property type="match status" value="2"/>
</dbReference>
<organism evidence="12 13">
    <name type="scientific">Globicatella sulfidifaciens DSM 15739</name>
    <dbReference type="NCBI Taxonomy" id="1121925"/>
    <lineage>
        <taxon>Bacteria</taxon>
        <taxon>Bacillati</taxon>
        <taxon>Bacillota</taxon>
        <taxon>Bacilli</taxon>
        <taxon>Lactobacillales</taxon>
        <taxon>Aerococcaceae</taxon>
        <taxon>Globicatella</taxon>
    </lineage>
</organism>
<protein>
    <submittedName>
        <fullName evidence="12">ATP-dependent Clp protease ATP-binding subunit ClpC</fullName>
    </submittedName>
</protein>
<feature type="coiled-coil region" evidence="8">
    <location>
        <begin position="450"/>
        <end position="484"/>
    </location>
</feature>
<dbReference type="PROSITE" id="PS50151">
    <property type="entry name" value="UVR"/>
    <property type="match status" value="1"/>
</dbReference>
<evidence type="ECO:0000259" key="11">
    <source>
        <dbReference type="PROSITE" id="PS51903"/>
    </source>
</evidence>
<comment type="function">
    <text evidence="5">Part of a stress-induced multi-chaperone system, it is involved in the recovery of the cell from heat-induced damage, in cooperation with DnaK, DnaJ and GrpE. Acts before DnaK, in the processing of protein aggregates. Protein binding stimulates the ATPase activity; ATP hydrolysis unfolds the denatured protein aggregates, which probably helps expose new hydrophobic binding sites on the surface of ClpB-bound aggregates, contributing to the solubilization and refolding of denatured protein aggregates by DnaK.</text>
</comment>
<dbReference type="Pfam" id="PF07724">
    <property type="entry name" value="AAA_2"/>
    <property type="match status" value="1"/>
</dbReference>
<dbReference type="InterPro" id="IPR004176">
    <property type="entry name" value="Clp_R_N"/>
</dbReference>
<feature type="domain" description="UVR" evidence="10">
    <location>
        <begin position="435"/>
        <end position="470"/>
    </location>
</feature>
<dbReference type="GO" id="GO:0005524">
    <property type="term" value="F:ATP binding"/>
    <property type="evidence" value="ECO:0007669"/>
    <property type="project" value="UniProtKB-KW"/>
</dbReference>
<evidence type="ECO:0000313" key="12">
    <source>
        <dbReference type="EMBL" id="SJZ32303.1"/>
    </source>
</evidence>